<dbReference type="PANTHER" id="PTHR42920:SF5">
    <property type="entry name" value="EAMA DOMAIN-CONTAINING PROTEIN"/>
    <property type="match status" value="1"/>
</dbReference>
<dbReference type="Gene3D" id="1.10.3730.20">
    <property type="match status" value="1"/>
</dbReference>
<dbReference type="EMBL" id="JANCYW010000014">
    <property type="protein sequence ID" value="KAK4537786.1"/>
    <property type="molecule type" value="Genomic_DNA"/>
</dbReference>
<feature type="transmembrane region" description="Helical" evidence="6">
    <location>
        <begin position="325"/>
        <end position="346"/>
    </location>
</feature>
<feature type="domain" description="EamA" evidence="7">
    <location>
        <begin position="256"/>
        <end position="397"/>
    </location>
</feature>
<sequence>MGNGENSRRNLNAMPSLWFQGRRRRQRESRVAFGTPIGWRGGGQRAVGAVASATAPYFTRHAVHQQTISRMRRRASAVITRQRLRLRGPAGEPERVAERLRDIGPWASLNMAAVLWGSQHAVVKQVIEQGVDPAWVNLGRFGAGALVFWLVQLGRRVRAPDRGDGSARAAPLAERLRLAIELGVWMFLGYAFQSVGLQTTTAARSGFLLYMNVKLVPIFAAIFLRRRIAALTWLSAAVAFAGTALLSYDGAPPNVGDAWSLAAAAASALFILRLECAVAVMPPIELNAWSLSTVTLCSALWMAAVPNAPAASLLQHQLPDVVRSVGALPILYLGLVTTALASWLQAVGQRRIPAEQAAILYALDPVYGALFAYMLLDEQLGAQGWLGAALIVVAALVSRRATRNGDGGRPTHRSG</sequence>
<dbReference type="InterPro" id="IPR037185">
    <property type="entry name" value="EmrE-like"/>
</dbReference>
<keyword evidence="4 6" id="KW-1133">Transmembrane helix</keyword>
<dbReference type="SUPFAM" id="SSF103481">
    <property type="entry name" value="Multidrug resistance efflux transporter EmrE"/>
    <property type="match status" value="2"/>
</dbReference>
<keyword evidence="9" id="KW-1185">Reference proteome</keyword>
<dbReference type="InterPro" id="IPR000620">
    <property type="entry name" value="EamA_dom"/>
</dbReference>
<accession>A0AAV9J075</accession>
<organism evidence="8 9">
    <name type="scientific">Cyanidium caldarium</name>
    <name type="common">Red alga</name>
    <dbReference type="NCBI Taxonomy" id="2771"/>
    <lineage>
        <taxon>Eukaryota</taxon>
        <taxon>Rhodophyta</taxon>
        <taxon>Bangiophyceae</taxon>
        <taxon>Cyanidiales</taxon>
        <taxon>Cyanidiaceae</taxon>
        <taxon>Cyanidium</taxon>
    </lineage>
</organism>
<dbReference type="InterPro" id="IPR051258">
    <property type="entry name" value="Diverse_Substrate_Transporter"/>
</dbReference>
<evidence type="ECO:0000256" key="2">
    <source>
        <dbReference type="ARBA" id="ARBA00022475"/>
    </source>
</evidence>
<comment type="subcellular location">
    <subcellularLocation>
        <location evidence="1">Cell membrane</location>
        <topology evidence="1">Multi-pass membrane protein</topology>
    </subcellularLocation>
</comment>
<feature type="transmembrane region" description="Helical" evidence="6">
    <location>
        <begin position="231"/>
        <end position="248"/>
    </location>
</feature>
<evidence type="ECO:0000256" key="5">
    <source>
        <dbReference type="ARBA" id="ARBA00023136"/>
    </source>
</evidence>
<keyword evidence="2" id="KW-1003">Cell membrane</keyword>
<dbReference type="AlphaFoldDB" id="A0AAV9J075"/>
<dbReference type="Pfam" id="PF00892">
    <property type="entry name" value="EamA"/>
    <property type="match status" value="2"/>
</dbReference>
<evidence type="ECO:0000256" key="4">
    <source>
        <dbReference type="ARBA" id="ARBA00022989"/>
    </source>
</evidence>
<proteinExistence type="predicted"/>
<dbReference type="PANTHER" id="PTHR42920">
    <property type="entry name" value="OS03G0707200 PROTEIN-RELATED"/>
    <property type="match status" value="1"/>
</dbReference>
<feature type="transmembrane region" description="Helical" evidence="6">
    <location>
        <begin position="260"/>
        <end position="281"/>
    </location>
</feature>
<evidence type="ECO:0000256" key="1">
    <source>
        <dbReference type="ARBA" id="ARBA00004651"/>
    </source>
</evidence>
<dbReference type="Proteomes" id="UP001301350">
    <property type="component" value="Unassembled WGS sequence"/>
</dbReference>
<feature type="transmembrane region" description="Helical" evidence="6">
    <location>
        <begin position="382"/>
        <end position="399"/>
    </location>
</feature>
<feature type="transmembrane region" description="Helical" evidence="6">
    <location>
        <begin position="207"/>
        <end position="224"/>
    </location>
</feature>
<evidence type="ECO:0000256" key="6">
    <source>
        <dbReference type="SAM" id="Phobius"/>
    </source>
</evidence>
<keyword evidence="3 6" id="KW-0812">Transmembrane</keyword>
<gene>
    <name evidence="8" type="ORF">CDCA_CDCA14G3811</name>
</gene>
<feature type="transmembrane region" description="Helical" evidence="6">
    <location>
        <begin position="288"/>
        <end position="305"/>
    </location>
</feature>
<name>A0AAV9J075_CYACA</name>
<feature type="domain" description="EamA" evidence="7">
    <location>
        <begin position="111"/>
        <end position="247"/>
    </location>
</feature>
<evidence type="ECO:0000256" key="3">
    <source>
        <dbReference type="ARBA" id="ARBA00022692"/>
    </source>
</evidence>
<keyword evidence="5 6" id="KW-0472">Membrane</keyword>
<evidence type="ECO:0000313" key="9">
    <source>
        <dbReference type="Proteomes" id="UP001301350"/>
    </source>
</evidence>
<protein>
    <recommendedName>
        <fullName evidence="7">EamA domain-containing protein</fullName>
    </recommendedName>
</protein>
<feature type="transmembrane region" description="Helical" evidence="6">
    <location>
        <begin position="358"/>
        <end position="376"/>
    </location>
</feature>
<reference evidence="8 9" key="1">
    <citation type="submission" date="2022-07" db="EMBL/GenBank/DDBJ databases">
        <title>Genome-wide signatures of adaptation to extreme environments.</title>
        <authorList>
            <person name="Cho C.H."/>
            <person name="Yoon H.S."/>
        </authorList>
    </citation>
    <scope>NUCLEOTIDE SEQUENCE [LARGE SCALE GENOMIC DNA]</scope>
    <source>
        <strain evidence="8 9">DBV 063 E5</strain>
    </source>
</reference>
<comment type="caution">
    <text evidence="8">The sequence shown here is derived from an EMBL/GenBank/DDBJ whole genome shotgun (WGS) entry which is preliminary data.</text>
</comment>
<evidence type="ECO:0000313" key="8">
    <source>
        <dbReference type="EMBL" id="KAK4537786.1"/>
    </source>
</evidence>
<evidence type="ECO:0000259" key="7">
    <source>
        <dbReference type="Pfam" id="PF00892"/>
    </source>
</evidence>
<dbReference type="GO" id="GO:0005886">
    <property type="term" value="C:plasma membrane"/>
    <property type="evidence" value="ECO:0007669"/>
    <property type="project" value="UniProtKB-SubCell"/>
</dbReference>
<feature type="transmembrane region" description="Helical" evidence="6">
    <location>
        <begin position="178"/>
        <end position="195"/>
    </location>
</feature>